<dbReference type="RefSeq" id="WP_320227978.1">
    <property type="nucleotide sequence ID" value="NZ_JAVIJB010000022.1"/>
</dbReference>
<dbReference type="PANTHER" id="PTHR11228:SF7">
    <property type="entry name" value="PQQA PEPTIDE CYCLASE"/>
    <property type="match status" value="1"/>
</dbReference>
<dbReference type="InterPro" id="IPR013785">
    <property type="entry name" value="Aldolase_TIM"/>
</dbReference>
<evidence type="ECO:0000256" key="1">
    <source>
        <dbReference type="ARBA" id="ARBA00022485"/>
    </source>
</evidence>
<comment type="caution">
    <text evidence="11">The sequence shown here is derived from an EMBL/GenBank/DDBJ whole genome shotgun (WGS) entry which is preliminary data.</text>
</comment>
<feature type="domain" description="Radical SAM core" evidence="10">
    <location>
        <begin position="5"/>
        <end position="222"/>
    </location>
</feature>
<dbReference type="SUPFAM" id="SSF102114">
    <property type="entry name" value="Radical SAM enzymes"/>
    <property type="match status" value="1"/>
</dbReference>
<proteinExistence type="inferred from homology"/>
<dbReference type="InterPro" id="IPR017200">
    <property type="entry name" value="PqqE-like"/>
</dbReference>
<dbReference type="InterPro" id="IPR006638">
    <property type="entry name" value="Elp3/MiaA/NifB-like_rSAM"/>
</dbReference>
<comment type="catalytic activity">
    <reaction evidence="8">
        <text>[PQQ precursor protein] + S-adenosyl-L-methionine = E-Y cross-linked-[PQQ precursor protein] + 5'-deoxyadenosine + L-methionine + H(+)</text>
        <dbReference type="Rhea" id="RHEA:56836"/>
        <dbReference type="Rhea" id="RHEA-COMP:14800"/>
        <dbReference type="Rhea" id="RHEA-COMP:14801"/>
        <dbReference type="ChEBI" id="CHEBI:15378"/>
        <dbReference type="ChEBI" id="CHEBI:17319"/>
        <dbReference type="ChEBI" id="CHEBI:57844"/>
        <dbReference type="ChEBI" id="CHEBI:59789"/>
        <dbReference type="ChEBI" id="CHEBI:141026"/>
        <dbReference type="ChEBI" id="CHEBI:141027"/>
        <dbReference type="EC" id="1.21.98.4"/>
    </reaction>
</comment>
<comment type="function">
    <text evidence="8">Catalyzes the cross-linking of a glutamate residue and a tyrosine residue in the PqqA protein as part of the biosynthesis of pyrroloquinoline quinone (PQQ).</text>
</comment>
<keyword evidence="2 8" id="KW-0949">S-adenosyl-L-methionine</keyword>
<evidence type="ECO:0000256" key="5">
    <source>
        <dbReference type="ARBA" id="ARBA00023002"/>
    </source>
</evidence>
<keyword evidence="7 8" id="KW-0411">Iron-sulfur</keyword>
<dbReference type="Pfam" id="PF04055">
    <property type="entry name" value="Radical_SAM"/>
    <property type="match status" value="1"/>
</dbReference>
<comment type="pathway">
    <text evidence="8">Cofactor biosynthesis; pyrroloquinoline quinone biosynthesis.</text>
</comment>
<feature type="binding site" evidence="8">
    <location>
        <position position="19"/>
    </location>
    <ligand>
        <name>[4Fe-4S] cluster</name>
        <dbReference type="ChEBI" id="CHEBI:49883"/>
        <note>4Fe-4S-S-AdoMet</note>
    </ligand>
</feature>
<dbReference type="PANTHER" id="PTHR11228">
    <property type="entry name" value="RADICAL SAM DOMAIN PROTEIN"/>
    <property type="match status" value="1"/>
</dbReference>
<keyword evidence="3 8" id="KW-0479">Metal-binding</keyword>
<dbReference type="Proteomes" id="UP001271249">
    <property type="component" value="Unassembled WGS sequence"/>
</dbReference>
<feature type="region of interest" description="Disordered" evidence="9">
    <location>
        <begin position="373"/>
        <end position="395"/>
    </location>
</feature>
<dbReference type="SMART" id="SM00729">
    <property type="entry name" value="Elp3"/>
    <property type="match status" value="1"/>
</dbReference>
<sequence length="395" mass="43305">MSEPILPPIGMLAELTHRCPLQCPYCSNPLELLKANRELDTQTWLDLFSQAADLGVLQVHLSGGEPTLRRDLEQLIAGLSARGVYTNLITAGIGIAEGRIEAFAEAGLDHLQLSFQGARPATTDRIGNHRGSHEKKLETARRARVAGLPLTINAPIHRHNIEEVPEFIDLALSLDAERLEIANVQYAGWALANRDALMPDLAAVYRQADVVATARERLAGIINIDFVTPDYFATYPKPCMGGWARDAFMVTPDGTVLPCHAAQTIPSLRFERFGERTLAEIWTDSPAFNAFRGTEWMQEPCRSCERREVDWGGCRCQAMAIAGDAAATDPACIKSPIHTRMAMLIDAALAEATPAADENGAENFIFRRIGATTRPDVSDHPPIHQPPSMATLRSR</sequence>
<dbReference type="HAMAP" id="MF_00660">
    <property type="entry name" value="PqqE"/>
    <property type="match status" value="1"/>
</dbReference>
<dbReference type="Pfam" id="PF13186">
    <property type="entry name" value="SPASM"/>
    <property type="match status" value="1"/>
</dbReference>
<dbReference type="InterPro" id="IPR058240">
    <property type="entry name" value="rSAM_sf"/>
</dbReference>
<accession>A0ABU4Z5B4</accession>
<evidence type="ECO:0000256" key="4">
    <source>
        <dbReference type="ARBA" id="ARBA00022905"/>
    </source>
</evidence>
<dbReference type="InterPro" id="IPR000385">
    <property type="entry name" value="MoaA_NifB_PqqE_Fe-S-bd_CS"/>
</dbReference>
<evidence type="ECO:0000313" key="11">
    <source>
        <dbReference type="EMBL" id="MDX8494106.1"/>
    </source>
</evidence>
<dbReference type="EMBL" id="JAVIJC010000023">
    <property type="protein sequence ID" value="MDX8494106.1"/>
    <property type="molecule type" value="Genomic_DNA"/>
</dbReference>
<dbReference type="NCBIfam" id="TIGR04085">
    <property type="entry name" value="rSAM_more_4Fe4S"/>
    <property type="match status" value="1"/>
</dbReference>
<evidence type="ECO:0000256" key="8">
    <source>
        <dbReference type="HAMAP-Rule" id="MF_00660"/>
    </source>
</evidence>
<organism evidence="11 12">
    <name type="scientific">Mesorhizobium captivum</name>
    <dbReference type="NCBI Taxonomy" id="3072319"/>
    <lineage>
        <taxon>Bacteria</taxon>
        <taxon>Pseudomonadati</taxon>
        <taxon>Pseudomonadota</taxon>
        <taxon>Alphaproteobacteria</taxon>
        <taxon>Hyphomicrobiales</taxon>
        <taxon>Phyllobacteriaceae</taxon>
        <taxon>Mesorhizobium</taxon>
    </lineage>
</organism>
<dbReference type="InterPro" id="IPR050377">
    <property type="entry name" value="Radical_SAM_PqqE_MftC-like"/>
</dbReference>
<dbReference type="InterPro" id="IPR023885">
    <property type="entry name" value="4Fe4S-binding_SPASM_dom"/>
</dbReference>
<name>A0ABU4Z5B4_9HYPH</name>
<gene>
    <name evidence="8 11" type="primary">pqqE</name>
    <name evidence="11" type="ORF">RFN29_21290</name>
</gene>
<evidence type="ECO:0000313" key="12">
    <source>
        <dbReference type="Proteomes" id="UP001271249"/>
    </source>
</evidence>
<reference evidence="11 12" key="1">
    <citation type="submission" date="2023-08" db="EMBL/GenBank/DDBJ databases">
        <title>Implementing the SeqCode for naming new Mesorhizobium species isolated from Vachellia karroo root nodules.</title>
        <authorList>
            <person name="Van Lill M."/>
        </authorList>
    </citation>
    <scope>NUCLEOTIDE SEQUENCE [LARGE SCALE GENOMIC DNA]</scope>
    <source>
        <strain evidence="11 12">VK22B</strain>
    </source>
</reference>
<dbReference type="PROSITE" id="PS01305">
    <property type="entry name" value="MOAA_NIFB_PQQE"/>
    <property type="match status" value="1"/>
</dbReference>
<protein>
    <recommendedName>
        <fullName evidence="8">PqqA peptide cyclase</fullName>
        <ecNumber evidence="8">1.21.98.4</ecNumber>
    </recommendedName>
    <alternativeName>
        <fullName evidence="8">Coenzyme PQQ synthesis protein E</fullName>
    </alternativeName>
</protein>
<dbReference type="Gene3D" id="3.20.20.70">
    <property type="entry name" value="Aldolase class I"/>
    <property type="match status" value="1"/>
</dbReference>
<comment type="similarity">
    <text evidence="8">Belongs to the radical SAM superfamily. PqqE family.</text>
</comment>
<dbReference type="CDD" id="cd01335">
    <property type="entry name" value="Radical_SAM"/>
    <property type="match status" value="1"/>
</dbReference>
<keyword evidence="1 8" id="KW-0004">4Fe-4S</keyword>
<evidence type="ECO:0000256" key="7">
    <source>
        <dbReference type="ARBA" id="ARBA00023014"/>
    </source>
</evidence>
<evidence type="ECO:0000256" key="3">
    <source>
        <dbReference type="ARBA" id="ARBA00022723"/>
    </source>
</evidence>
<dbReference type="SFLD" id="SFLDG01386">
    <property type="entry name" value="main_SPASM_domain-containing"/>
    <property type="match status" value="1"/>
</dbReference>
<comment type="subunit">
    <text evidence="8">Interacts with PqqD. The interaction is necessary for activity of PqqE.</text>
</comment>
<evidence type="ECO:0000259" key="10">
    <source>
        <dbReference type="PROSITE" id="PS51918"/>
    </source>
</evidence>
<dbReference type="PIRSF" id="PIRSF037420">
    <property type="entry name" value="PQQ_syn_pqqE"/>
    <property type="match status" value="1"/>
</dbReference>
<evidence type="ECO:0000256" key="6">
    <source>
        <dbReference type="ARBA" id="ARBA00023004"/>
    </source>
</evidence>
<keyword evidence="5 8" id="KW-0560">Oxidoreductase</keyword>
<keyword evidence="6 8" id="KW-0408">Iron</keyword>
<evidence type="ECO:0000256" key="9">
    <source>
        <dbReference type="SAM" id="MobiDB-lite"/>
    </source>
</evidence>
<dbReference type="EC" id="1.21.98.4" evidence="8"/>
<evidence type="ECO:0000256" key="2">
    <source>
        <dbReference type="ARBA" id="ARBA00022691"/>
    </source>
</evidence>
<dbReference type="PROSITE" id="PS51918">
    <property type="entry name" value="RADICAL_SAM"/>
    <property type="match status" value="1"/>
</dbReference>
<dbReference type="SFLD" id="SFLDS00029">
    <property type="entry name" value="Radical_SAM"/>
    <property type="match status" value="1"/>
</dbReference>
<dbReference type="SFLD" id="SFLDF00280">
    <property type="entry name" value="coenzyme_PQQ_synthesis_protein"/>
    <property type="match status" value="1"/>
</dbReference>
<dbReference type="SFLD" id="SFLDG01067">
    <property type="entry name" value="SPASM/twitch_domain_containing"/>
    <property type="match status" value="1"/>
</dbReference>
<dbReference type="InterPro" id="IPR007197">
    <property type="entry name" value="rSAM"/>
</dbReference>
<feature type="binding site" evidence="8">
    <location>
        <position position="23"/>
    </location>
    <ligand>
        <name>[4Fe-4S] cluster</name>
        <dbReference type="ChEBI" id="CHEBI:49883"/>
        <note>4Fe-4S-S-AdoMet</note>
    </ligand>
</feature>
<comment type="cofactor">
    <cofactor evidence="8">
        <name>[4Fe-4S] cluster</name>
        <dbReference type="ChEBI" id="CHEBI:49883"/>
    </cofactor>
    <text evidence="8">Binds 1 [4Fe-4S] cluster. The cluster is coordinated with 3 cysteines and an exchangeable S-adenosyl-L-methionine.</text>
</comment>
<keyword evidence="12" id="KW-1185">Reference proteome</keyword>
<dbReference type="InterPro" id="IPR011843">
    <property type="entry name" value="PQQ_synth_PqqE_bac"/>
</dbReference>
<feature type="binding site" evidence="8">
    <location>
        <position position="26"/>
    </location>
    <ligand>
        <name>[4Fe-4S] cluster</name>
        <dbReference type="ChEBI" id="CHEBI:49883"/>
        <note>4Fe-4S-S-AdoMet</note>
    </ligand>
</feature>
<keyword evidence="4 8" id="KW-0884">PQQ biosynthesis</keyword>
<dbReference type="NCBIfam" id="TIGR02109">
    <property type="entry name" value="PQQ_syn_pqqE"/>
    <property type="match status" value="1"/>
</dbReference>